<evidence type="ECO:0000313" key="2">
    <source>
        <dbReference type="Proteomes" id="UP001589890"/>
    </source>
</evidence>
<gene>
    <name evidence="1" type="ORF">ACFFGN_19930</name>
</gene>
<reference evidence="1 2" key="1">
    <citation type="submission" date="2024-09" db="EMBL/GenBank/DDBJ databases">
        <authorList>
            <person name="Sun Q."/>
            <person name="Mori K."/>
        </authorList>
    </citation>
    <scope>NUCLEOTIDE SEQUENCE [LARGE SCALE GENOMIC DNA]</scope>
    <source>
        <strain evidence="1 2">CGMCC 1.15906</strain>
    </source>
</reference>
<dbReference type="Proteomes" id="UP001589890">
    <property type="component" value="Unassembled WGS sequence"/>
</dbReference>
<comment type="caution">
    <text evidence="1">The sequence shown here is derived from an EMBL/GenBank/DDBJ whole genome shotgun (WGS) entry which is preliminary data.</text>
</comment>
<sequence length="87" mass="9503">MAEYKITHEIHHVNPDLGEQLKATTIAAINESSARSAKEAALVLKKRLADIGVDMSEPACLSAVERIRSGRTLTFEVEPADDETPED</sequence>
<proteinExistence type="predicted"/>
<dbReference type="EMBL" id="JBHLTC010000024">
    <property type="protein sequence ID" value="MFC0626358.1"/>
    <property type="molecule type" value="Genomic_DNA"/>
</dbReference>
<organism evidence="1 2">
    <name type="scientific">Kribbella deserti</name>
    <dbReference type="NCBI Taxonomy" id="1926257"/>
    <lineage>
        <taxon>Bacteria</taxon>
        <taxon>Bacillati</taxon>
        <taxon>Actinomycetota</taxon>
        <taxon>Actinomycetes</taxon>
        <taxon>Propionibacteriales</taxon>
        <taxon>Kribbellaceae</taxon>
        <taxon>Kribbella</taxon>
    </lineage>
</organism>
<evidence type="ECO:0000313" key="1">
    <source>
        <dbReference type="EMBL" id="MFC0626358.1"/>
    </source>
</evidence>
<protein>
    <submittedName>
        <fullName evidence="1">Uncharacterized protein</fullName>
    </submittedName>
</protein>
<dbReference type="RefSeq" id="WP_380049725.1">
    <property type="nucleotide sequence ID" value="NZ_JBHLTC010000024.1"/>
</dbReference>
<keyword evidence="2" id="KW-1185">Reference proteome</keyword>
<accession>A0ABV6QQA8</accession>
<name>A0ABV6QQA8_9ACTN</name>